<dbReference type="Pfam" id="PF03320">
    <property type="entry name" value="FBPase_glpX"/>
    <property type="match status" value="1"/>
</dbReference>
<evidence type="ECO:0000256" key="3">
    <source>
        <dbReference type="ARBA" id="ARBA00008989"/>
    </source>
</evidence>
<dbReference type="Gene3D" id="3.30.540.10">
    <property type="entry name" value="Fructose-1,6-Bisphosphatase, subunit A, domain 1"/>
    <property type="match status" value="1"/>
</dbReference>
<reference evidence="12" key="1">
    <citation type="submission" date="2022-06" db="EMBL/GenBank/DDBJ databases">
        <title>Whole genome shotgun sequencing (WGS) of Rathayibacter sp. ZW T2_19, isolated from stored onions (Allium cepa).</title>
        <authorList>
            <person name="Stoll D.A."/>
            <person name="Huch M."/>
        </authorList>
    </citation>
    <scope>NUCLEOTIDE SEQUENCE</scope>
    <source>
        <strain evidence="12">ZW T2_19</strain>
    </source>
</reference>
<evidence type="ECO:0000256" key="7">
    <source>
        <dbReference type="ARBA" id="ARBA00022801"/>
    </source>
</evidence>
<keyword evidence="13" id="KW-1185">Reference proteome</keyword>
<feature type="binding site" evidence="11">
    <location>
        <position position="68"/>
    </location>
    <ligand>
        <name>Mn(2+)</name>
        <dbReference type="ChEBI" id="CHEBI:29035"/>
        <label>1</label>
    </ligand>
</feature>
<comment type="catalytic activity">
    <reaction evidence="1">
        <text>beta-D-fructose 1,6-bisphosphate + H2O = beta-D-fructose 6-phosphate + phosphate</text>
        <dbReference type="Rhea" id="RHEA:11064"/>
        <dbReference type="ChEBI" id="CHEBI:15377"/>
        <dbReference type="ChEBI" id="CHEBI:32966"/>
        <dbReference type="ChEBI" id="CHEBI:43474"/>
        <dbReference type="ChEBI" id="CHEBI:57634"/>
        <dbReference type="EC" id="3.1.3.11"/>
    </reaction>
</comment>
<dbReference type="Proteomes" id="UP001155240">
    <property type="component" value="Unassembled WGS sequence"/>
</dbReference>
<dbReference type="EMBL" id="JAMRYM010000072">
    <property type="protein sequence ID" value="MCM6763591.1"/>
    <property type="molecule type" value="Genomic_DNA"/>
</dbReference>
<evidence type="ECO:0000313" key="12">
    <source>
        <dbReference type="EMBL" id="MCM6763591.1"/>
    </source>
</evidence>
<dbReference type="GO" id="GO:0042132">
    <property type="term" value="F:fructose 1,6-bisphosphate 1-phosphatase activity"/>
    <property type="evidence" value="ECO:0007669"/>
    <property type="project" value="UniProtKB-EC"/>
</dbReference>
<dbReference type="RefSeq" id="WP_251946790.1">
    <property type="nucleotide sequence ID" value="NZ_JAMRYM010000072.1"/>
</dbReference>
<protein>
    <recommendedName>
        <fullName evidence="5">Fructose-1,6-bisphosphatase class 2</fullName>
        <ecNumber evidence="4">3.1.3.11</ecNumber>
    </recommendedName>
    <alternativeName>
        <fullName evidence="10">D-fructose-1,6-bisphosphate 1-phosphohydrolase class 2</fullName>
    </alternativeName>
</protein>
<dbReference type="EC" id="3.1.3.11" evidence="4"/>
<dbReference type="GO" id="GO:0030388">
    <property type="term" value="P:fructose 1,6-bisphosphate metabolic process"/>
    <property type="evidence" value="ECO:0007669"/>
    <property type="project" value="TreeGrafter"/>
</dbReference>
<name>A0A9X2E3A7_9MICO</name>
<evidence type="ECO:0000256" key="9">
    <source>
        <dbReference type="ARBA" id="ARBA00023277"/>
    </source>
</evidence>
<feature type="binding site" evidence="11">
    <location>
        <position position="96"/>
    </location>
    <ligand>
        <name>Mn(2+)</name>
        <dbReference type="ChEBI" id="CHEBI:29035"/>
        <label>2</label>
    </ligand>
</feature>
<dbReference type="GO" id="GO:0006094">
    <property type="term" value="P:gluconeogenesis"/>
    <property type="evidence" value="ECO:0007669"/>
    <property type="project" value="InterPro"/>
</dbReference>
<sequence>MSEVRLIASDAYPLELRYAIADSVRAAAEAARAWHGRGDKVAADDAAVAAMRAVLADAPFDGTVVIGEGEKDEAPMLANGERLGLGIPPSCDVAVDPLDGTRLTAEGLPGSVCVIALAPRGALFDPRDVFYMDKLVCSAAGAGVVSLDRSPGDNAQALAAALSKPVEELVVAVLDKPRHTALIAELRLVGVALSLRGEGDVSVAIEAADPDGAVDLVLGIGGTPEGVVAACAVRALGGVMEGRLAPQTPAERSNALAAGHDLDRLLRLEDLVASDDVLFAGCAV</sequence>
<comment type="cofactor">
    <cofactor evidence="11">
        <name>Mn(2+)</name>
        <dbReference type="ChEBI" id="CHEBI:29035"/>
    </cofactor>
</comment>
<dbReference type="GO" id="GO:0005829">
    <property type="term" value="C:cytosol"/>
    <property type="evidence" value="ECO:0007669"/>
    <property type="project" value="TreeGrafter"/>
</dbReference>
<accession>A0A9X2E3A7</accession>
<evidence type="ECO:0000313" key="13">
    <source>
        <dbReference type="Proteomes" id="UP001155240"/>
    </source>
</evidence>
<keyword evidence="6 11" id="KW-0479">Metal-binding</keyword>
<dbReference type="AlphaFoldDB" id="A0A9X2E3A7"/>
<dbReference type="Gene3D" id="3.40.190.90">
    <property type="match status" value="1"/>
</dbReference>
<evidence type="ECO:0000256" key="8">
    <source>
        <dbReference type="ARBA" id="ARBA00023211"/>
    </source>
</evidence>
<evidence type="ECO:0000256" key="10">
    <source>
        <dbReference type="ARBA" id="ARBA00032412"/>
    </source>
</evidence>
<dbReference type="PANTHER" id="PTHR30447:SF0">
    <property type="entry name" value="FRUCTOSE-1,6-BISPHOSPHATASE 1 CLASS 2-RELATED"/>
    <property type="match status" value="1"/>
</dbReference>
<feature type="binding site" evidence="11">
    <location>
        <position position="225"/>
    </location>
    <ligand>
        <name>Mn(2+)</name>
        <dbReference type="ChEBI" id="CHEBI:29035"/>
        <label>2</label>
    </ligand>
</feature>
<gene>
    <name evidence="12" type="ORF">NB037_14300</name>
</gene>
<dbReference type="SUPFAM" id="SSF56655">
    <property type="entry name" value="Carbohydrate phosphatase"/>
    <property type="match status" value="1"/>
</dbReference>
<proteinExistence type="inferred from homology"/>
<comment type="pathway">
    <text evidence="2">Carbohydrate biosynthesis; gluconeogenesis.</text>
</comment>
<evidence type="ECO:0000256" key="2">
    <source>
        <dbReference type="ARBA" id="ARBA00004742"/>
    </source>
</evidence>
<comment type="caution">
    <text evidence="12">The sequence shown here is derived from an EMBL/GenBank/DDBJ whole genome shotgun (WGS) entry which is preliminary data.</text>
</comment>
<evidence type="ECO:0000256" key="11">
    <source>
        <dbReference type="PIRSR" id="PIRSR004532-1"/>
    </source>
</evidence>
<evidence type="ECO:0000256" key="6">
    <source>
        <dbReference type="ARBA" id="ARBA00022723"/>
    </source>
</evidence>
<evidence type="ECO:0000256" key="4">
    <source>
        <dbReference type="ARBA" id="ARBA00013093"/>
    </source>
</evidence>
<evidence type="ECO:0000256" key="1">
    <source>
        <dbReference type="ARBA" id="ARBA00001273"/>
    </source>
</evidence>
<organism evidence="12 13">
    <name type="scientific">Rathayibacter rubneri</name>
    <dbReference type="NCBI Taxonomy" id="2950106"/>
    <lineage>
        <taxon>Bacteria</taxon>
        <taxon>Bacillati</taxon>
        <taxon>Actinomycetota</taxon>
        <taxon>Actinomycetes</taxon>
        <taxon>Micrococcales</taxon>
        <taxon>Microbacteriaceae</taxon>
        <taxon>Rathayibacter</taxon>
    </lineage>
</organism>
<comment type="similarity">
    <text evidence="3">Belongs to the FBPase class 2 family.</text>
</comment>
<keyword evidence="8 11" id="KW-0464">Manganese</keyword>
<feature type="binding site" evidence="11">
    <location>
        <position position="99"/>
    </location>
    <ligand>
        <name>Mn(2+)</name>
        <dbReference type="ChEBI" id="CHEBI:29035"/>
        <label>2</label>
    </ligand>
</feature>
<keyword evidence="9" id="KW-0119">Carbohydrate metabolism</keyword>
<dbReference type="PANTHER" id="PTHR30447">
    <property type="entry name" value="FRUCTOSE-1,6-BISPHOSPHATASE CLASS 2"/>
    <property type="match status" value="1"/>
</dbReference>
<dbReference type="InterPro" id="IPR004464">
    <property type="entry name" value="FBPase_class-2/SBPase"/>
</dbReference>
<dbReference type="GO" id="GO:0006071">
    <property type="term" value="P:glycerol metabolic process"/>
    <property type="evidence" value="ECO:0007669"/>
    <property type="project" value="InterPro"/>
</dbReference>
<dbReference type="GO" id="GO:0046872">
    <property type="term" value="F:metal ion binding"/>
    <property type="evidence" value="ECO:0007669"/>
    <property type="project" value="UniProtKB-KW"/>
</dbReference>
<dbReference type="PIRSF" id="PIRSF004532">
    <property type="entry name" value="GlpX"/>
    <property type="match status" value="1"/>
</dbReference>
<feature type="binding site" evidence="11">
    <location>
        <position position="44"/>
    </location>
    <ligand>
        <name>Mn(2+)</name>
        <dbReference type="ChEBI" id="CHEBI:29035"/>
        <label>1</label>
    </ligand>
</feature>
<evidence type="ECO:0000256" key="5">
    <source>
        <dbReference type="ARBA" id="ARBA00014392"/>
    </source>
</evidence>
<keyword evidence="7 12" id="KW-0378">Hydrolase</keyword>